<dbReference type="Proteomes" id="UP000280586">
    <property type="component" value="Chromosome"/>
</dbReference>
<feature type="domain" description="HAMP" evidence="7">
    <location>
        <begin position="345"/>
        <end position="397"/>
    </location>
</feature>
<dbReference type="PROSITE" id="PS50885">
    <property type="entry name" value="HAMP"/>
    <property type="match status" value="1"/>
</dbReference>
<dbReference type="PANTHER" id="PTHR32089:SF112">
    <property type="entry name" value="LYSOZYME-LIKE PROTEIN-RELATED"/>
    <property type="match status" value="1"/>
</dbReference>
<keyword evidence="5" id="KW-0812">Transmembrane</keyword>
<dbReference type="InterPro" id="IPR004089">
    <property type="entry name" value="MCPsignal_dom"/>
</dbReference>
<keyword evidence="5" id="KW-0472">Membrane</keyword>
<dbReference type="KEGG" id="csep:CP523_03745"/>
<evidence type="ECO:0000259" key="6">
    <source>
        <dbReference type="PROSITE" id="PS50111"/>
    </source>
</evidence>
<dbReference type="PANTHER" id="PTHR32089">
    <property type="entry name" value="METHYL-ACCEPTING CHEMOTAXIS PROTEIN MCPB"/>
    <property type="match status" value="1"/>
</dbReference>
<feature type="coiled-coil region" evidence="4">
    <location>
        <begin position="659"/>
        <end position="696"/>
    </location>
</feature>
<evidence type="ECO:0000256" key="1">
    <source>
        <dbReference type="ARBA" id="ARBA00023224"/>
    </source>
</evidence>
<evidence type="ECO:0000256" key="2">
    <source>
        <dbReference type="ARBA" id="ARBA00029447"/>
    </source>
</evidence>
<evidence type="ECO:0000259" key="7">
    <source>
        <dbReference type="PROSITE" id="PS50885"/>
    </source>
</evidence>
<evidence type="ECO:0000313" key="9">
    <source>
        <dbReference type="EMBL" id="USS00203.1"/>
    </source>
</evidence>
<dbReference type="Pfam" id="PF00672">
    <property type="entry name" value="HAMP"/>
    <property type="match status" value="1"/>
</dbReference>
<reference evidence="9" key="2">
    <citation type="submission" date="2022-06" db="EMBL/GenBank/DDBJ databases">
        <authorList>
            <person name="Holder M.E."/>
            <person name="Ajami N.J."/>
            <person name="Petrosino J.F."/>
        </authorList>
    </citation>
    <scope>NUCLEOTIDE SEQUENCE</scope>
    <source>
        <strain evidence="9">RMA 8861</strain>
    </source>
</reference>
<organism evidence="8 10">
    <name type="scientific">Clostridium septicum</name>
    <dbReference type="NCBI Taxonomy" id="1504"/>
    <lineage>
        <taxon>Bacteria</taxon>
        <taxon>Bacillati</taxon>
        <taxon>Bacillota</taxon>
        <taxon>Clostridia</taxon>
        <taxon>Eubacteriales</taxon>
        <taxon>Clostridiaceae</taxon>
        <taxon>Clostridium</taxon>
    </lineage>
</organism>
<gene>
    <name evidence="8" type="ORF">CP523_03745</name>
    <name evidence="9" type="ORF">NH397_11980</name>
</gene>
<evidence type="ECO:0000256" key="4">
    <source>
        <dbReference type="SAM" id="Coils"/>
    </source>
</evidence>
<dbReference type="InterPro" id="IPR003660">
    <property type="entry name" value="HAMP_dom"/>
</dbReference>
<keyword evidence="1 3" id="KW-0807">Transducer</keyword>
<feature type="domain" description="Methyl-accepting transducer" evidence="6">
    <location>
        <begin position="416"/>
        <end position="652"/>
    </location>
</feature>
<keyword evidence="4" id="KW-0175">Coiled coil</keyword>
<sequence>MKKFFYPGIKLMNKLKYSKKFLLIQIMFLIPILAVLSLFVTQLSSDVKRTNNQIKGLNYINTSTTLLNHVQQHRGLTIMFLDGNKSVKEKIIEKEQEIKKDIESIDNLYENHSDSLNTMNEWSSIKNYWSSVKIDGNKSTVKELTEKHNELINTILNFNYEIADNSNLMLHKKLHKFYLVDSIVKKLPVVAENMALARGIGSGVATKKSITNEEEFKLLYLNESANTNLDESIRGMDVVYKTIPEMKNKLSGKTTEVFNSSKNLINIINKELLQAGNITIDSTEYFNTATTTVESIYTLINDESAELMNILKQDNSYSYKVRFFVLAISILTILIIIYIFIAFYYGIKGTIELIEEGTNKISNGELDVHIDSDAEDETSLIINAINNMTKSFSEIIITNKNVANDVINSTENLAKTTDQTANVANIITNSIQNIAMKSESQLQMSEEASIVIEKMSRDIEYIAKNSNEVLNASKQADEFAEDGNTSILETIDMMNNINNSVKESNSTINALGKRSKSIGDIIDTITSIAEQTNLLALNASIEAARAGEGGKGFAVVAEEVRKLAEQSSNSAKEISEIIHSIQKDSMDSMSNMDKVTKNVQEGLKVVSETGEVFQKILSSVRNITKQVSEVTDFSKSISNNSEKVTATINGVRQMAVEFSDNAQEVASASEEQLASMEEVSSLANLLNEKADELQKVIEKFKL</sequence>
<dbReference type="GeneID" id="303559796"/>
<dbReference type="RefSeq" id="WP_066675387.1">
    <property type="nucleotide sequence ID" value="NZ_CABMIZ010000009.1"/>
</dbReference>
<reference evidence="8 10" key="1">
    <citation type="submission" date="2017-09" db="EMBL/GenBank/DDBJ databases">
        <authorList>
            <person name="Thomas P."/>
            <person name="Seyboldt C."/>
        </authorList>
    </citation>
    <scope>NUCLEOTIDE SEQUENCE [LARGE SCALE GENOMIC DNA]</scope>
    <source>
        <strain evidence="8 10">DSM 7534</strain>
    </source>
</reference>
<dbReference type="CDD" id="cd06225">
    <property type="entry name" value="HAMP"/>
    <property type="match status" value="1"/>
</dbReference>
<dbReference type="GO" id="GO:0016020">
    <property type="term" value="C:membrane"/>
    <property type="evidence" value="ECO:0007669"/>
    <property type="project" value="InterPro"/>
</dbReference>
<dbReference type="Gene3D" id="1.10.287.950">
    <property type="entry name" value="Methyl-accepting chemotaxis protein"/>
    <property type="match status" value="1"/>
</dbReference>
<evidence type="ECO:0000313" key="8">
    <source>
        <dbReference type="EMBL" id="AYE33643.1"/>
    </source>
</evidence>
<keyword evidence="5" id="KW-1133">Transmembrane helix</keyword>
<evidence type="ECO:0000256" key="3">
    <source>
        <dbReference type="PROSITE-ProRule" id="PRU00284"/>
    </source>
</evidence>
<dbReference type="Pfam" id="PF00015">
    <property type="entry name" value="MCPsignal"/>
    <property type="match status" value="1"/>
</dbReference>
<dbReference type="AlphaFoldDB" id="A0A9N7JJ96"/>
<dbReference type="EMBL" id="CP023671">
    <property type="protein sequence ID" value="AYE33643.1"/>
    <property type="molecule type" value="Genomic_DNA"/>
</dbReference>
<dbReference type="EMBL" id="CP099799">
    <property type="protein sequence ID" value="USS00203.1"/>
    <property type="molecule type" value="Genomic_DNA"/>
</dbReference>
<dbReference type="OrthoDB" id="1706317at2"/>
<accession>A0A9N7JJ96</accession>
<comment type="similarity">
    <text evidence="2">Belongs to the methyl-accepting chemotaxis (MCP) protein family.</text>
</comment>
<dbReference type="GO" id="GO:0007165">
    <property type="term" value="P:signal transduction"/>
    <property type="evidence" value="ECO:0007669"/>
    <property type="project" value="UniProtKB-KW"/>
</dbReference>
<feature type="transmembrane region" description="Helical" evidence="5">
    <location>
        <begin position="21"/>
        <end position="40"/>
    </location>
</feature>
<name>A0A9N7JJ96_CLOSE</name>
<dbReference type="Proteomes" id="UP001055437">
    <property type="component" value="Chromosome"/>
</dbReference>
<protein>
    <submittedName>
        <fullName evidence="8">Methyl-accepting chemotaxis protein</fullName>
    </submittedName>
</protein>
<dbReference type="PROSITE" id="PS50111">
    <property type="entry name" value="CHEMOTAXIS_TRANSDUC_2"/>
    <property type="match status" value="1"/>
</dbReference>
<evidence type="ECO:0000313" key="10">
    <source>
        <dbReference type="Proteomes" id="UP000280586"/>
    </source>
</evidence>
<evidence type="ECO:0000256" key="5">
    <source>
        <dbReference type="SAM" id="Phobius"/>
    </source>
</evidence>
<feature type="transmembrane region" description="Helical" evidence="5">
    <location>
        <begin position="323"/>
        <end position="345"/>
    </location>
</feature>
<dbReference type="SMART" id="SM00283">
    <property type="entry name" value="MA"/>
    <property type="match status" value="1"/>
</dbReference>
<dbReference type="CDD" id="cd11386">
    <property type="entry name" value="MCP_signal"/>
    <property type="match status" value="1"/>
</dbReference>
<evidence type="ECO:0000313" key="11">
    <source>
        <dbReference type="Proteomes" id="UP001055437"/>
    </source>
</evidence>
<keyword evidence="11" id="KW-1185">Reference proteome</keyword>
<proteinExistence type="inferred from homology"/>
<dbReference type="Gene3D" id="6.10.340.10">
    <property type="match status" value="1"/>
</dbReference>
<dbReference type="SUPFAM" id="SSF58104">
    <property type="entry name" value="Methyl-accepting chemotaxis protein (MCP) signaling domain"/>
    <property type="match status" value="1"/>
</dbReference>